<organism evidence="1 2">
    <name type="scientific">Hibiscus sabdariffa</name>
    <name type="common">roselle</name>
    <dbReference type="NCBI Taxonomy" id="183260"/>
    <lineage>
        <taxon>Eukaryota</taxon>
        <taxon>Viridiplantae</taxon>
        <taxon>Streptophyta</taxon>
        <taxon>Embryophyta</taxon>
        <taxon>Tracheophyta</taxon>
        <taxon>Spermatophyta</taxon>
        <taxon>Magnoliopsida</taxon>
        <taxon>eudicotyledons</taxon>
        <taxon>Gunneridae</taxon>
        <taxon>Pentapetalae</taxon>
        <taxon>rosids</taxon>
        <taxon>malvids</taxon>
        <taxon>Malvales</taxon>
        <taxon>Malvaceae</taxon>
        <taxon>Malvoideae</taxon>
        <taxon>Hibiscus</taxon>
    </lineage>
</organism>
<proteinExistence type="predicted"/>
<dbReference type="Gene3D" id="1.10.150.900">
    <property type="match status" value="1"/>
</dbReference>
<keyword evidence="2" id="KW-1185">Reference proteome</keyword>
<sequence>MGNKGDKFWFKDKGTAVDYLGRPLITATDSSNPWWTLLEEAIKKANGKVGKPEIFPASTDVCYVRLVGLPAIGFSPMAKTPILLHDHNE</sequence>
<dbReference type="SUPFAM" id="SSF53187">
    <property type="entry name" value="Zn-dependent exopeptidases"/>
    <property type="match status" value="1"/>
</dbReference>
<reference evidence="1 2" key="1">
    <citation type="journal article" date="2024" name="G3 (Bethesda)">
        <title>Genome assembly of Hibiscus sabdariffa L. provides insights into metabolisms of medicinal natural products.</title>
        <authorList>
            <person name="Kim T."/>
        </authorList>
    </citation>
    <scope>NUCLEOTIDE SEQUENCE [LARGE SCALE GENOMIC DNA]</scope>
    <source>
        <strain evidence="1">TK-2024</strain>
        <tissue evidence="1">Old leaves</tissue>
    </source>
</reference>
<protein>
    <recommendedName>
        <fullName evidence="3">Aminoacylase-1-like</fullName>
    </recommendedName>
</protein>
<dbReference type="EMBL" id="JBBPBN010000037">
    <property type="protein sequence ID" value="KAK9000801.1"/>
    <property type="molecule type" value="Genomic_DNA"/>
</dbReference>
<evidence type="ECO:0000313" key="1">
    <source>
        <dbReference type="EMBL" id="KAK9000801.1"/>
    </source>
</evidence>
<accession>A0ABR2QJZ7</accession>
<evidence type="ECO:0000313" key="2">
    <source>
        <dbReference type="Proteomes" id="UP001396334"/>
    </source>
</evidence>
<dbReference type="PANTHER" id="PTHR45892:SF1">
    <property type="entry name" value="AMINOACYLASE-1"/>
    <property type="match status" value="1"/>
</dbReference>
<evidence type="ECO:0008006" key="3">
    <source>
        <dbReference type="Google" id="ProtNLM"/>
    </source>
</evidence>
<dbReference type="Proteomes" id="UP001396334">
    <property type="component" value="Unassembled WGS sequence"/>
</dbReference>
<gene>
    <name evidence="1" type="ORF">V6N11_081287</name>
</gene>
<name>A0ABR2QJZ7_9ROSI</name>
<dbReference type="InterPro" id="IPR052083">
    <property type="entry name" value="Aminoacylase-1_M20A"/>
</dbReference>
<comment type="caution">
    <text evidence="1">The sequence shown here is derived from an EMBL/GenBank/DDBJ whole genome shotgun (WGS) entry which is preliminary data.</text>
</comment>
<dbReference type="PANTHER" id="PTHR45892">
    <property type="entry name" value="AMINOACYLASE-1"/>
    <property type="match status" value="1"/>
</dbReference>